<feature type="non-terminal residue" evidence="1">
    <location>
        <position position="109"/>
    </location>
</feature>
<sequence>QKGLMLSQRVVRDHDFHLKAVVTTIITTEARGVEISQINYLELAVNLAKKGQTVEKSVLHGNLSIPLEQEPLKKIEIQDRHYSGIKSLQIWGLAWTSLDHRGSWRVPSA</sequence>
<dbReference type="Gramene" id="RZC60608">
    <property type="protein sequence ID" value="RZC60608"/>
    <property type="gene ID" value="C5167_022364"/>
</dbReference>
<dbReference type="Proteomes" id="UP000316621">
    <property type="component" value="Chromosome 5"/>
</dbReference>
<dbReference type="AlphaFoldDB" id="A0A4Y7JLE8"/>
<reference evidence="1 2" key="1">
    <citation type="journal article" date="2018" name="Science">
        <title>The opium poppy genome and morphinan production.</title>
        <authorList>
            <person name="Guo L."/>
            <person name="Winzer T."/>
            <person name="Yang X."/>
            <person name="Li Y."/>
            <person name="Ning Z."/>
            <person name="He Z."/>
            <person name="Teodor R."/>
            <person name="Lu Y."/>
            <person name="Bowser T.A."/>
            <person name="Graham I.A."/>
            <person name="Ye K."/>
        </authorList>
    </citation>
    <scope>NUCLEOTIDE SEQUENCE [LARGE SCALE GENOMIC DNA]</scope>
    <source>
        <strain evidence="2">cv. HN1</strain>
        <tissue evidence="1">Leaves</tissue>
    </source>
</reference>
<protein>
    <submittedName>
        <fullName evidence="1">Uncharacterized protein</fullName>
    </submittedName>
</protein>
<organism evidence="1 2">
    <name type="scientific">Papaver somniferum</name>
    <name type="common">Opium poppy</name>
    <dbReference type="NCBI Taxonomy" id="3469"/>
    <lineage>
        <taxon>Eukaryota</taxon>
        <taxon>Viridiplantae</taxon>
        <taxon>Streptophyta</taxon>
        <taxon>Embryophyta</taxon>
        <taxon>Tracheophyta</taxon>
        <taxon>Spermatophyta</taxon>
        <taxon>Magnoliopsida</taxon>
        <taxon>Ranunculales</taxon>
        <taxon>Papaveraceae</taxon>
        <taxon>Papaveroideae</taxon>
        <taxon>Papaver</taxon>
    </lineage>
</organism>
<gene>
    <name evidence="1" type="ORF">C5167_022364</name>
</gene>
<evidence type="ECO:0000313" key="2">
    <source>
        <dbReference type="Proteomes" id="UP000316621"/>
    </source>
</evidence>
<name>A0A4Y7JLE8_PAPSO</name>
<evidence type="ECO:0000313" key="1">
    <source>
        <dbReference type="EMBL" id="RZC60608.1"/>
    </source>
</evidence>
<accession>A0A4Y7JLE8</accession>
<dbReference type="EMBL" id="CM010719">
    <property type="protein sequence ID" value="RZC60608.1"/>
    <property type="molecule type" value="Genomic_DNA"/>
</dbReference>
<proteinExistence type="predicted"/>
<keyword evidence="2" id="KW-1185">Reference proteome</keyword>
<feature type="non-terminal residue" evidence="1">
    <location>
        <position position="1"/>
    </location>
</feature>